<comment type="caution">
    <text evidence="2">The sequence shown here is derived from an EMBL/GenBank/DDBJ whole genome shotgun (WGS) entry which is preliminary data.</text>
</comment>
<evidence type="ECO:0000313" key="2">
    <source>
        <dbReference type="EMBL" id="KAK2120244.1"/>
    </source>
</evidence>
<dbReference type="EMBL" id="JASSZA010000001">
    <property type="protein sequence ID" value="KAK2120244.1"/>
    <property type="molecule type" value="Genomic_DNA"/>
</dbReference>
<organism evidence="2 3">
    <name type="scientific">Saguinus oedipus</name>
    <name type="common">Cotton-top tamarin</name>
    <name type="synonym">Oedipomidas oedipus</name>
    <dbReference type="NCBI Taxonomy" id="9490"/>
    <lineage>
        <taxon>Eukaryota</taxon>
        <taxon>Metazoa</taxon>
        <taxon>Chordata</taxon>
        <taxon>Craniata</taxon>
        <taxon>Vertebrata</taxon>
        <taxon>Euteleostomi</taxon>
        <taxon>Mammalia</taxon>
        <taxon>Eutheria</taxon>
        <taxon>Euarchontoglires</taxon>
        <taxon>Primates</taxon>
        <taxon>Haplorrhini</taxon>
        <taxon>Platyrrhini</taxon>
        <taxon>Cebidae</taxon>
        <taxon>Callitrichinae</taxon>
        <taxon>Saguinus</taxon>
    </lineage>
</organism>
<feature type="compositionally biased region" description="Gly residues" evidence="1">
    <location>
        <begin position="9"/>
        <end position="20"/>
    </location>
</feature>
<dbReference type="Proteomes" id="UP001266305">
    <property type="component" value="Unassembled WGS sequence"/>
</dbReference>
<sequence>PNANCFPPGGRGARGAAGGRVGRRRRHMERIERRSHSKRAGLPWLAGAGSWPAPGSLLAAEGLIALSGASCCGLRRSEAKADEA</sequence>
<feature type="non-terminal residue" evidence="2">
    <location>
        <position position="1"/>
    </location>
</feature>
<feature type="region of interest" description="Disordered" evidence="1">
    <location>
        <begin position="1"/>
        <end position="39"/>
    </location>
</feature>
<keyword evidence="3" id="KW-1185">Reference proteome</keyword>
<feature type="non-terminal residue" evidence="2">
    <location>
        <position position="84"/>
    </location>
</feature>
<evidence type="ECO:0000256" key="1">
    <source>
        <dbReference type="SAM" id="MobiDB-lite"/>
    </source>
</evidence>
<accession>A0ABQ9WF19</accession>
<gene>
    <name evidence="2" type="ORF">P7K49_001630</name>
</gene>
<proteinExistence type="predicted"/>
<reference evidence="2 3" key="1">
    <citation type="submission" date="2023-05" db="EMBL/GenBank/DDBJ databases">
        <title>B98-5 Cell Line De Novo Hybrid Assembly: An Optical Mapping Approach.</title>
        <authorList>
            <person name="Kananen K."/>
            <person name="Auerbach J.A."/>
            <person name="Kautto E."/>
            <person name="Blachly J.S."/>
        </authorList>
    </citation>
    <scope>NUCLEOTIDE SEQUENCE [LARGE SCALE GENOMIC DNA]</scope>
    <source>
        <strain evidence="2">B95-8</strain>
        <tissue evidence="2">Cell line</tissue>
    </source>
</reference>
<evidence type="ECO:0000313" key="3">
    <source>
        <dbReference type="Proteomes" id="UP001266305"/>
    </source>
</evidence>
<name>A0ABQ9WF19_SAGOE</name>
<protein>
    <submittedName>
        <fullName evidence="2">Uncharacterized protein</fullName>
    </submittedName>
</protein>